<dbReference type="SUPFAM" id="SSF75304">
    <property type="entry name" value="Amidase signature (AS) enzymes"/>
    <property type="match status" value="1"/>
</dbReference>
<sequence>MGFCKRVVYKPVAEVDVSSSSDEVYISANVKAPRMAGLLVKLFVWLLELRILKPLLLYMLKRENQVHKFVSFVELEDPPLYVPLHPYEEHREPETKYLESGLSPSEQVQQATECIEFSENIGENEKISFRHWTILDYSRAYLSRQITPNMVADKFIASVHQSNDPALQMSFFISCDDQEILRQANEATLRYERGEPLSALDGVPFAVKDEIDCMPYPTTGGTKWLHKVRPCTDDADCVKRLKLCGAIIVGKTNMHELGAGTSGINPHYGAPRNPYDTNKITGGSSSGSAAVVSAGLCPAALGVDGGGSVRIPASLCGVVGLKPTFSRVSHSGVLPLNWTVGMVGVLAGTVEDAMIVYSAISGQILSHQHVEQRHPEVHLPLLNSPNCMPKIKLARYDKWFNDCSSDIKLSCSNALDQLQKIYGWETVDINVPEIESMRLAHYITIGSECNASLSRYLEKLDMDEVGWDARAALSLYGAFDSKEYLNAQRIRNRQLQIHQKIFDQADVIVTPTTGVTAYTIQDDAQKTGELDYINGASLVRYMIAGNFLGLPAVTVPVGYDRDGLPIGLQIIGKPWSEASLIYIAYAVQGLCAGEYKKPEVYYDLLSGLKKGETTQQN</sequence>
<gene>
    <name evidence="3" type="ORF">DCAR_0626523</name>
</gene>
<dbReference type="KEGG" id="dcr:108226359"/>
<comment type="similarity">
    <text evidence="1">Belongs to the amidase family.</text>
</comment>
<dbReference type="Proteomes" id="UP000077755">
    <property type="component" value="Chromosome 6"/>
</dbReference>
<dbReference type="InterPro" id="IPR020556">
    <property type="entry name" value="Amidase_CS"/>
</dbReference>
<dbReference type="PROSITE" id="PS00571">
    <property type="entry name" value="AMIDASES"/>
    <property type="match status" value="1"/>
</dbReference>
<dbReference type="EMBL" id="CP093348">
    <property type="protein sequence ID" value="WOH07094.1"/>
    <property type="molecule type" value="Genomic_DNA"/>
</dbReference>
<dbReference type="PANTHER" id="PTHR11895">
    <property type="entry name" value="TRANSAMIDASE"/>
    <property type="match status" value="1"/>
</dbReference>
<dbReference type="AlphaFoldDB" id="A0AAF0XHH9"/>
<organism evidence="3 4">
    <name type="scientific">Daucus carota subsp. sativus</name>
    <name type="common">Carrot</name>
    <dbReference type="NCBI Taxonomy" id="79200"/>
    <lineage>
        <taxon>Eukaryota</taxon>
        <taxon>Viridiplantae</taxon>
        <taxon>Streptophyta</taxon>
        <taxon>Embryophyta</taxon>
        <taxon>Tracheophyta</taxon>
        <taxon>Spermatophyta</taxon>
        <taxon>Magnoliopsida</taxon>
        <taxon>eudicotyledons</taxon>
        <taxon>Gunneridae</taxon>
        <taxon>Pentapetalae</taxon>
        <taxon>asterids</taxon>
        <taxon>campanulids</taxon>
        <taxon>Apiales</taxon>
        <taxon>Apiaceae</taxon>
        <taxon>Apioideae</taxon>
        <taxon>Scandiceae</taxon>
        <taxon>Daucinae</taxon>
        <taxon>Daucus</taxon>
        <taxon>Daucus sect. Daucus</taxon>
    </lineage>
</organism>
<dbReference type="InterPro" id="IPR023631">
    <property type="entry name" value="Amidase_dom"/>
</dbReference>
<feature type="domain" description="Amidase" evidence="2">
    <location>
        <begin position="172"/>
        <end position="580"/>
    </location>
</feature>
<reference evidence="3" key="1">
    <citation type="journal article" date="2016" name="Nat. Genet.">
        <title>A high-quality carrot genome assembly provides new insights into carotenoid accumulation and asterid genome evolution.</title>
        <authorList>
            <person name="Iorizzo M."/>
            <person name="Ellison S."/>
            <person name="Senalik D."/>
            <person name="Zeng P."/>
            <person name="Satapoomin P."/>
            <person name="Huang J."/>
            <person name="Bowman M."/>
            <person name="Iovene M."/>
            <person name="Sanseverino W."/>
            <person name="Cavagnaro P."/>
            <person name="Yildiz M."/>
            <person name="Macko-Podgorni A."/>
            <person name="Moranska E."/>
            <person name="Grzebelus E."/>
            <person name="Grzebelus D."/>
            <person name="Ashrafi H."/>
            <person name="Zheng Z."/>
            <person name="Cheng S."/>
            <person name="Spooner D."/>
            <person name="Van Deynze A."/>
            <person name="Simon P."/>
        </authorList>
    </citation>
    <scope>NUCLEOTIDE SEQUENCE</scope>
    <source>
        <tissue evidence="3">Leaf</tissue>
    </source>
</reference>
<evidence type="ECO:0000313" key="3">
    <source>
        <dbReference type="EMBL" id="WOH07094.1"/>
    </source>
</evidence>
<keyword evidence="4" id="KW-1185">Reference proteome</keyword>
<reference evidence="3" key="2">
    <citation type="submission" date="2022-03" db="EMBL/GenBank/DDBJ databases">
        <title>Draft title - Genomic analysis of global carrot germplasm unveils the trajectory of domestication and the origin of high carotenoid orange carrot.</title>
        <authorList>
            <person name="Iorizzo M."/>
            <person name="Ellison S."/>
            <person name="Senalik D."/>
            <person name="Macko-Podgorni A."/>
            <person name="Grzebelus D."/>
            <person name="Bostan H."/>
            <person name="Rolling W."/>
            <person name="Curaba J."/>
            <person name="Simon P."/>
        </authorList>
    </citation>
    <scope>NUCLEOTIDE SEQUENCE</scope>
    <source>
        <tissue evidence="3">Leaf</tissue>
    </source>
</reference>
<dbReference type="GO" id="GO:0016811">
    <property type="term" value="F:hydrolase activity, acting on carbon-nitrogen (but not peptide) bonds, in linear amides"/>
    <property type="evidence" value="ECO:0007669"/>
    <property type="project" value="UniProtKB-ARBA"/>
</dbReference>
<evidence type="ECO:0000259" key="2">
    <source>
        <dbReference type="Pfam" id="PF01425"/>
    </source>
</evidence>
<dbReference type="InterPro" id="IPR036928">
    <property type="entry name" value="AS_sf"/>
</dbReference>
<dbReference type="Gene3D" id="3.90.1300.10">
    <property type="entry name" value="Amidase signature (AS) domain"/>
    <property type="match status" value="1"/>
</dbReference>
<dbReference type="InterPro" id="IPR000120">
    <property type="entry name" value="Amidase"/>
</dbReference>
<evidence type="ECO:0000313" key="4">
    <source>
        <dbReference type="Proteomes" id="UP000077755"/>
    </source>
</evidence>
<accession>A0AAF0XHH9</accession>
<dbReference type="PANTHER" id="PTHR11895:SF67">
    <property type="entry name" value="AMIDASE DOMAIN-CONTAINING PROTEIN"/>
    <property type="match status" value="1"/>
</dbReference>
<name>A0AAF0XHH9_DAUCS</name>
<dbReference type="Pfam" id="PF01425">
    <property type="entry name" value="Amidase"/>
    <property type="match status" value="1"/>
</dbReference>
<evidence type="ECO:0000256" key="1">
    <source>
        <dbReference type="ARBA" id="ARBA00009199"/>
    </source>
</evidence>
<proteinExistence type="inferred from homology"/>
<protein>
    <recommendedName>
        <fullName evidence="2">Amidase domain-containing protein</fullName>
    </recommendedName>
</protein>